<reference evidence="2" key="1">
    <citation type="submission" date="2021-06" db="EMBL/GenBank/DDBJ databases">
        <authorList>
            <person name="Kallberg Y."/>
            <person name="Tangrot J."/>
            <person name="Rosling A."/>
        </authorList>
    </citation>
    <scope>NUCLEOTIDE SEQUENCE</scope>
    <source>
        <strain evidence="2">87-6 pot B 2015</strain>
    </source>
</reference>
<dbReference type="AlphaFoldDB" id="A0A9N9ABJ3"/>
<gene>
    <name evidence="2" type="ORF">FMOSSE_LOCUS5186</name>
</gene>
<dbReference type="EMBL" id="CAJVPP010000952">
    <property type="protein sequence ID" value="CAG8524201.1"/>
    <property type="molecule type" value="Genomic_DNA"/>
</dbReference>
<sequence>MVLDIFLDFNSFGQGFGHKKKCPIAQHCLKISCFLRCGKPLAYKIFKIPITLSFQSNFILLEAYLVRKKHIDKVDLTLNRIHSWYTERHLLGETNVEDSETAIGNVHGERTLNVTSMTEDETTNSKRTKYVDVASIITETFRGNDAAAHTKFSRGRCSSKSKSPPSEEIPPRDEWASEDLPIKDTDVGE</sequence>
<organism evidence="2 3">
    <name type="scientific">Funneliformis mosseae</name>
    <name type="common">Endomycorrhizal fungus</name>
    <name type="synonym">Glomus mosseae</name>
    <dbReference type="NCBI Taxonomy" id="27381"/>
    <lineage>
        <taxon>Eukaryota</taxon>
        <taxon>Fungi</taxon>
        <taxon>Fungi incertae sedis</taxon>
        <taxon>Mucoromycota</taxon>
        <taxon>Glomeromycotina</taxon>
        <taxon>Glomeromycetes</taxon>
        <taxon>Glomerales</taxon>
        <taxon>Glomeraceae</taxon>
        <taxon>Funneliformis</taxon>
    </lineage>
</organism>
<keyword evidence="3" id="KW-1185">Reference proteome</keyword>
<accession>A0A9N9ABJ3</accession>
<evidence type="ECO:0000313" key="2">
    <source>
        <dbReference type="EMBL" id="CAG8524201.1"/>
    </source>
</evidence>
<dbReference type="Proteomes" id="UP000789375">
    <property type="component" value="Unassembled WGS sequence"/>
</dbReference>
<proteinExistence type="predicted"/>
<evidence type="ECO:0000313" key="3">
    <source>
        <dbReference type="Proteomes" id="UP000789375"/>
    </source>
</evidence>
<name>A0A9N9ABJ3_FUNMO</name>
<protein>
    <submittedName>
        <fullName evidence="2">10189_t:CDS:1</fullName>
    </submittedName>
</protein>
<evidence type="ECO:0000256" key="1">
    <source>
        <dbReference type="SAM" id="MobiDB-lite"/>
    </source>
</evidence>
<comment type="caution">
    <text evidence="2">The sequence shown here is derived from an EMBL/GenBank/DDBJ whole genome shotgun (WGS) entry which is preliminary data.</text>
</comment>
<feature type="non-terminal residue" evidence="2">
    <location>
        <position position="189"/>
    </location>
</feature>
<feature type="compositionally biased region" description="Basic and acidic residues" evidence="1">
    <location>
        <begin position="169"/>
        <end position="189"/>
    </location>
</feature>
<feature type="region of interest" description="Disordered" evidence="1">
    <location>
        <begin position="148"/>
        <end position="189"/>
    </location>
</feature>